<name>A0A392UB11_9FABA</name>
<accession>A0A392UB11</accession>
<dbReference type="Proteomes" id="UP000265520">
    <property type="component" value="Unassembled WGS sequence"/>
</dbReference>
<evidence type="ECO:0000313" key="3">
    <source>
        <dbReference type="Proteomes" id="UP000265520"/>
    </source>
</evidence>
<feature type="compositionally biased region" description="Acidic residues" evidence="1">
    <location>
        <begin position="11"/>
        <end position="20"/>
    </location>
</feature>
<comment type="caution">
    <text evidence="2">The sequence shown here is derived from an EMBL/GenBank/DDBJ whole genome shotgun (WGS) entry which is preliminary data.</text>
</comment>
<sequence>SGMEKGKLVPSDDDDIGNYN</sequence>
<dbReference type="AlphaFoldDB" id="A0A392UB11"/>
<evidence type="ECO:0000313" key="2">
    <source>
        <dbReference type="EMBL" id="MCI69606.1"/>
    </source>
</evidence>
<dbReference type="EMBL" id="LXQA010759624">
    <property type="protein sequence ID" value="MCI69606.1"/>
    <property type="molecule type" value="Genomic_DNA"/>
</dbReference>
<feature type="non-terminal residue" evidence="2">
    <location>
        <position position="1"/>
    </location>
</feature>
<organism evidence="2 3">
    <name type="scientific">Trifolium medium</name>
    <dbReference type="NCBI Taxonomy" id="97028"/>
    <lineage>
        <taxon>Eukaryota</taxon>
        <taxon>Viridiplantae</taxon>
        <taxon>Streptophyta</taxon>
        <taxon>Embryophyta</taxon>
        <taxon>Tracheophyta</taxon>
        <taxon>Spermatophyta</taxon>
        <taxon>Magnoliopsida</taxon>
        <taxon>eudicotyledons</taxon>
        <taxon>Gunneridae</taxon>
        <taxon>Pentapetalae</taxon>
        <taxon>rosids</taxon>
        <taxon>fabids</taxon>
        <taxon>Fabales</taxon>
        <taxon>Fabaceae</taxon>
        <taxon>Papilionoideae</taxon>
        <taxon>50 kb inversion clade</taxon>
        <taxon>NPAAA clade</taxon>
        <taxon>Hologalegina</taxon>
        <taxon>IRL clade</taxon>
        <taxon>Trifolieae</taxon>
        <taxon>Trifolium</taxon>
    </lineage>
</organism>
<reference evidence="2 3" key="1">
    <citation type="journal article" date="2018" name="Front. Plant Sci.">
        <title>Red Clover (Trifolium pratense) and Zigzag Clover (T. medium) - A Picture of Genomic Similarities and Differences.</title>
        <authorList>
            <person name="Dluhosova J."/>
            <person name="Istvanek J."/>
            <person name="Nedelnik J."/>
            <person name="Repkova J."/>
        </authorList>
    </citation>
    <scope>NUCLEOTIDE SEQUENCE [LARGE SCALE GENOMIC DNA]</scope>
    <source>
        <strain evidence="3">cv. 10/8</strain>
        <tissue evidence="2">Leaf</tissue>
    </source>
</reference>
<feature type="region of interest" description="Disordered" evidence="1">
    <location>
        <begin position="1"/>
        <end position="20"/>
    </location>
</feature>
<proteinExistence type="predicted"/>
<keyword evidence="3" id="KW-1185">Reference proteome</keyword>
<protein>
    <submittedName>
        <fullName evidence="2">Uncharacterized protein</fullName>
    </submittedName>
</protein>
<evidence type="ECO:0000256" key="1">
    <source>
        <dbReference type="SAM" id="MobiDB-lite"/>
    </source>
</evidence>